<proteinExistence type="predicted"/>
<accession>A0ABU3RRA0</accession>
<organism evidence="4 5">
    <name type="scientific">Microbacterium algihabitans</name>
    <dbReference type="NCBI Taxonomy" id="3075992"/>
    <lineage>
        <taxon>Bacteria</taxon>
        <taxon>Bacillati</taxon>
        <taxon>Actinomycetota</taxon>
        <taxon>Actinomycetes</taxon>
        <taxon>Micrococcales</taxon>
        <taxon>Microbacteriaceae</taxon>
        <taxon>Microbacterium</taxon>
    </lineage>
</organism>
<sequence length="143" mass="15627">MIVFFGIVLALVLIVVVLALLLTRRLREKYAALWLVIGLGVLVLGIFPQLLQGLTRVLGVELPANLLFAIAIVLLLAVALHLSWELSQAEDEIRRTAEEVTILRTQLEHLTARVDALDAPSSPRAPEPTTPERPTPGIEQTGV</sequence>
<feature type="transmembrane region" description="Helical" evidence="3">
    <location>
        <begin position="30"/>
        <end position="50"/>
    </location>
</feature>
<dbReference type="InterPro" id="IPR019277">
    <property type="entry name" value="DUF2304"/>
</dbReference>
<gene>
    <name evidence="4" type="ORF">RWH43_01525</name>
</gene>
<protein>
    <submittedName>
        <fullName evidence="4">DUF2304 domain-containing protein</fullName>
    </submittedName>
</protein>
<evidence type="ECO:0000313" key="4">
    <source>
        <dbReference type="EMBL" id="MDU0325425.1"/>
    </source>
</evidence>
<comment type="caution">
    <text evidence="4">The sequence shown here is derived from an EMBL/GenBank/DDBJ whole genome shotgun (WGS) entry which is preliminary data.</text>
</comment>
<dbReference type="Pfam" id="PF10066">
    <property type="entry name" value="DUF2304"/>
    <property type="match status" value="1"/>
</dbReference>
<dbReference type="RefSeq" id="WP_144828893.1">
    <property type="nucleotide sequence ID" value="NZ_JAWDIU010000001.1"/>
</dbReference>
<keyword evidence="1" id="KW-0175">Coiled coil</keyword>
<name>A0ABU3RRA0_9MICO</name>
<feature type="region of interest" description="Disordered" evidence="2">
    <location>
        <begin position="118"/>
        <end position="143"/>
    </location>
</feature>
<reference evidence="4 5" key="1">
    <citation type="submission" date="2023-09" db="EMBL/GenBank/DDBJ databases">
        <title>Microbacterium fusihabitans sp. nov., Microbacterium phycihabitans sp. nov., and Microbacterium cervinum sp. nov., isolated from dried seaweeds of beach.</title>
        <authorList>
            <person name="Lee S.D."/>
        </authorList>
    </citation>
    <scope>NUCLEOTIDE SEQUENCE [LARGE SCALE GENOMIC DNA]</scope>
    <source>
        <strain evidence="4 5">KSW2-21</strain>
    </source>
</reference>
<dbReference type="Proteomes" id="UP001256673">
    <property type="component" value="Unassembled WGS sequence"/>
</dbReference>
<feature type="compositionally biased region" description="Pro residues" evidence="2">
    <location>
        <begin position="123"/>
        <end position="134"/>
    </location>
</feature>
<keyword evidence="3" id="KW-1133">Transmembrane helix</keyword>
<keyword evidence="3" id="KW-0472">Membrane</keyword>
<dbReference type="EMBL" id="JAWDIU010000001">
    <property type="protein sequence ID" value="MDU0325425.1"/>
    <property type="molecule type" value="Genomic_DNA"/>
</dbReference>
<keyword evidence="3" id="KW-0812">Transmembrane</keyword>
<evidence type="ECO:0000313" key="5">
    <source>
        <dbReference type="Proteomes" id="UP001256673"/>
    </source>
</evidence>
<evidence type="ECO:0000256" key="3">
    <source>
        <dbReference type="SAM" id="Phobius"/>
    </source>
</evidence>
<feature type="transmembrane region" description="Helical" evidence="3">
    <location>
        <begin position="62"/>
        <end position="84"/>
    </location>
</feature>
<feature type="coiled-coil region" evidence="1">
    <location>
        <begin position="86"/>
        <end position="113"/>
    </location>
</feature>
<evidence type="ECO:0000256" key="1">
    <source>
        <dbReference type="SAM" id="Coils"/>
    </source>
</evidence>
<keyword evidence="5" id="KW-1185">Reference proteome</keyword>
<evidence type="ECO:0000256" key="2">
    <source>
        <dbReference type="SAM" id="MobiDB-lite"/>
    </source>
</evidence>
<feature type="transmembrane region" description="Helical" evidence="3">
    <location>
        <begin position="6"/>
        <end position="23"/>
    </location>
</feature>